<evidence type="ECO:0000256" key="1">
    <source>
        <dbReference type="ARBA" id="ARBA00007249"/>
    </source>
</evidence>
<evidence type="ECO:0000256" key="4">
    <source>
        <dbReference type="ARBA" id="ARBA00022917"/>
    </source>
</evidence>
<dbReference type="SUPFAM" id="SSF52540">
    <property type="entry name" value="P-loop containing nucleoside triphosphate hydrolases"/>
    <property type="match status" value="1"/>
</dbReference>
<feature type="domain" description="Tr-type G" evidence="8">
    <location>
        <begin position="11"/>
        <end position="205"/>
    </location>
</feature>
<dbReference type="InterPro" id="IPR050055">
    <property type="entry name" value="EF-Tu_GTPase"/>
</dbReference>
<name>A0A2H0BWV1_9BACT</name>
<evidence type="ECO:0000256" key="2">
    <source>
        <dbReference type="ARBA" id="ARBA00022741"/>
    </source>
</evidence>
<evidence type="ECO:0000256" key="7">
    <source>
        <dbReference type="HAMAP-Rule" id="MF_00118"/>
    </source>
</evidence>
<dbReference type="FunFam" id="3.40.50.300:FF:000003">
    <property type="entry name" value="Elongation factor Tu"/>
    <property type="match status" value="1"/>
</dbReference>
<keyword evidence="7" id="KW-0479">Metal-binding</keyword>
<dbReference type="EMBL" id="PCTA01000003">
    <property type="protein sequence ID" value="PIP62101.1"/>
    <property type="molecule type" value="Genomic_DNA"/>
</dbReference>
<comment type="subunit">
    <text evidence="7">Monomer.</text>
</comment>
<dbReference type="InterPro" id="IPR009001">
    <property type="entry name" value="Transl_elong_EF1A/Init_IF2_C"/>
</dbReference>
<dbReference type="NCBIfam" id="NF009373">
    <property type="entry name" value="PRK12736.1"/>
    <property type="match status" value="1"/>
</dbReference>
<dbReference type="SUPFAM" id="SSF50447">
    <property type="entry name" value="Translation proteins"/>
    <property type="match status" value="1"/>
</dbReference>
<dbReference type="GO" id="GO:0003924">
    <property type="term" value="F:GTPase activity"/>
    <property type="evidence" value="ECO:0007669"/>
    <property type="project" value="UniProtKB-UniRule"/>
</dbReference>
<dbReference type="Pfam" id="PF00009">
    <property type="entry name" value="GTP_EFTU"/>
    <property type="match status" value="1"/>
</dbReference>
<dbReference type="NCBIfam" id="NF009372">
    <property type="entry name" value="PRK12735.1"/>
    <property type="match status" value="1"/>
</dbReference>
<dbReference type="InterPro" id="IPR000795">
    <property type="entry name" value="T_Tr_GTP-bd_dom"/>
</dbReference>
<keyword evidence="2 7" id="KW-0547">Nucleotide-binding</keyword>
<dbReference type="Proteomes" id="UP000231246">
    <property type="component" value="Unassembled WGS sequence"/>
</dbReference>
<dbReference type="EC" id="3.6.5.3" evidence="7"/>
<dbReference type="Pfam" id="PF03144">
    <property type="entry name" value="GTP_EFTU_D2"/>
    <property type="match status" value="1"/>
</dbReference>
<dbReference type="SUPFAM" id="SSF50465">
    <property type="entry name" value="EF-Tu/eEF-1alpha/eIF2-gamma C-terminal domain"/>
    <property type="match status" value="1"/>
</dbReference>
<dbReference type="InterPro" id="IPR031157">
    <property type="entry name" value="G_TR_CS"/>
</dbReference>
<dbReference type="InterPro" id="IPR004161">
    <property type="entry name" value="EFTu-like_2"/>
</dbReference>
<comment type="caution">
    <text evidence="9">The sequence shown here is derived from an EMBL/GenBank/DDBJ whole genome shotgun (WGS) entry which is preliminary data.</text>
</comment>
<dbReference type="InterPro" id="IPR004160">
    <property type="entry name" value="Transl_elong_EFTu/EF1A_C"/>
</dbReference>
<dbReference type="PANTHER" id="PTHR43721">
    <property type="entry name" value="ELONGATION FACTOR TU-RELATED"/>
    <property type="match status" value="1"/>
</dbReference>
<dbReference type="GO" id="GO:0005829">
    <property type="term" value="C:cytosol"/>
    <property type="evidence" value="ECO:0007669"/>
    <property type="project" value="TreeGrafter"/>
</dbReference>
<comment type="subcellular location">
    <subcellularLocation>
        <location evidence="7">Cytoplasm</location>
    </subcellularLocation>
</comment>
<dbReference type="NCBIfam" id="TIGR00485">
    <property type="entry name" value="EF-Tu"/>
    <property type="match status" value="1"/>
</dbReference>
<keyword evidence="7" id="KW-0963">Cytoplasm</keyword>
<dbReference type="PANTHER" id="PTHR43721:SF22">
    <property type="entry name" value="ELONGATION FACTOR TU, MITOCHONDRIAL"/>
    <property type="match status" value="1"/>
</dbReference>
<dbReference type="GO" id="GO:0005525">
    <property type="term" value="F:GTP binding"/>
    <property type="evidence" value="ECO:0007669"/>
    <property type="project" value="UniProtKB-UniRule"/>
</dbReference>
<dbReference type="Pfam" id="PF03143">
    <property type="entry name" value="GTP_EFTU_D3"/>
    <property type="match status" value="1"/>
</dbReference>
<organism evidence="9 10">
    <name type="scientific">Candidatus Roizmanbacteria bacterium CG22_combo_CG10-13_8_21_14_all_38_20</name>
    <dbReference type="NCBI Taxonomy" id="1974862"/>
    <lineage>
        <taxon>Bacteria</taxon>
        <taxon>Candidatus Roizmaniibacteriota</taxon>
    </lineage>
</organism>
<feature type="binding site" evidence="7">
    <location>
        <begin position="20"/>
        <end position="27"/>
    </location>
    <ligand>
        <name>GTP</name>
        <dbReference type="ChEBI" id="CHEBI:37565"/>
    </ligand>
</feature>
<evidence type="ECO:0000256" key="5">
    <source>
        <dbReference type="ARBA" id="ARBA00023134"/>
    </source>
</evidence>
<dbReference type="GO" id="GO:0003746">
    <property type="term" value="F:translation elongation factor activity"/>
    <property type="evidence" value="ECO:0007669"/>
    <property type="project" value="UniProtKB-UniRule"/>
</dbReference>
<feature type="binding site" evidence="7">
    <location>
        <position position="27"/>
    </location>
    <ligand>
        <name>Mg(2+)</name>
        <dbReference type="ChEBI" id="CHEBI:18420"/>
    </ligand>
</feature>
<comment type="catalytic activity">
    <reaction evidence="7">
        <text>GTP + H2O = GDP + phosphate + H(+)</text>
        <dbReference type="Rhea" id="RHEA:19669"/>
        <dbReference type="ChEBI" id="CHEBI:15377"/>
        <dbReference type="ChEBI" id="CHEBI:15378"/>
        <dbReference type="ChEBI" id="CHEBI:37565"/>
        <dbReference type="ChEBI" id="CHEBI:43474"/>
        <dbReference type="ChEBI" id="CHEBI:58189"/>
        <dbReference type="EC" id="3.6.5.3"/>
    </reaction>
</comment>
<reference evidence="9 10" key="1">
    <citation type="submission" date="2017-09" db="EMBL/GenBank/DDBJ databases">
        <title>Depth-based differentiation of microbial function through sediment-hosted aquifers and enrichment of novel symbionts in the deep terrestrial subsurface.</title>
        <authorList>
            <person name="Probst A.J."/>
            <person name="Ladd B."/>
            <person name="Jarett J.K."/>
            <person name="Geller-Mcgrath D.E."/>
            <person name="Sieber C.M."/>
            <person name="Emerson J.B."/>
            <person name="Anantharaman K."/>
            <person name="Thomas B.C."/>
            <person name="Malmstrom R."/>
            <person name="Stieglmeier M."/>
            <person name="Klingl A."/>
            <person name="Woyke T."/>
            <person name="Ryan C.M."/>
            <person name="Banfield J.F."/>
        </authorList>
    </citation>
    <scope>NUCLEOTIDE SEQUENCE [LARGE SCALE GENOMIC DNA]</scope>
    <source>
        <strain evidence="9">CG22_combo_CG10-13_8_21_14_all_38_20</strain>
    </source>
</reference>
<feature type="binding site" evidence="7">
    <location>
        <begin position="137"/>
        <end position="140"/>
    </location>
    <ligand>
        <name>GTP</name>
        <dbReference type="ChEBI" id="CHEBI:37565"/>
    </ligand>
</feature>
<evidence type="ECO:0000259" key="8">
    <source>
        <dbReference type="PROSITE" id="PS51722"/>
    </source>
</evidence>
<dbReference type="PRINTS" id="PR00315">
    <property type="entry name" value="ELONGATNFCT"/>
</dbReference>
<sequence length="395" mass="43306">MADSKKYERTKPHVNIGTIGHVDHGKTTLTAAITNYLATKGQASAMKFEDIDNAPEERERGVTINISHVEYETAKRHYAHIDAPGHADYIKNMITGAAQMDGAILVVSAPDGPMPQTTEHILLARQVNVPAIVVFMNKVDMVDDEELLDLVEIEVRELLNKYKYPGNDVPIIRGSALKALEGDAEAQKGIEKLMDAVDEYIPEPKRELDKPFLMPIEDVFSIKGRGTVVTGRIERGKVDVNDEIEIVGVKDTVKTVVTGVEMFRKTLDEGQAGDNVGVLVRGLEKNQVERGQVLAKPGSITPHTKFEAEVYVLTKDEGGRHTPFFTGYRPQFYIRTTDVTGNVALPKGVEMVMPGDNVTVTVELIQPIAMEEGVRFAIREGGHTVGAGVITKVVA</sequence>
<evidence type="ECO:0000313" key="10">
    <source>
        <dbReference type="Proteomes" id="UP000231246"/>
    </source>
</evidence>
<proteinExistence type="inferred from homology"/>
<comment type="function">
    <text evidence="7">GTP hydrolase that promotes the GTP-dependent binding of aminoacyl-tRNA to the A-site of ribosomes during protein biosynthesis.</text>
</comment>
<accession>A0A2H0BWV1</accession>
<dbReference type="Gene3D" id="2.40.30.10">
    <property type="entry name" value="Translation factors"/>
    <property type="match status" value="2"/>
</dbReference>
<dbReference type="InterPro" id="IPR027417">
    <property type="entry name" value="P-loop_NTPase"/>
</dbReference>
<gene>
    <name evidence="7 9" type="primary">tuf</name>
    <name evidence="9" type="ORF">COW99_00245</name>
</gene>
<dbReference type="CDD" id="cd01884">
    <property type="entry name" value="EF_Tu"/>
    <property type="match status" value="1"/>
</dbReference>
<dbReference type="Gene3D" id="3.40.50.300">
    <property type="entry name" value="P-loop containing nucleotide triphosphate hydrolases"/>
    <property type="match status" value="1"/>
</dbReference>
<dbReference type="NCBIfam" id="NF000766">
    <property type="entry name" value="PRK00049.1"/>
    <property type="match status" value="1"/>
</dbReference>
<evidence type="ECO:0000256" key="3">
    <source>
        <dbReference type="ARBA" id="ARBA00022768"/>
    </source>
</evidence>
<feature type="binding site" evidence="7">
    <location>
        <begin position="82"/>
        <end position="86"/>
    </location>
    <ligand>
        <name>GTP</name>
        <dbReference type="ChEBI" id="CHEBI:37565"/>
    </ligand>
</feature>
<dbReference type="InterPro" id="IPR005225">
    <property type="entry name" value="Small_GTP-bd"/>
</dbReference>
<dbReference type="CDD" id="cd03697">
    <property type="entry name" value="EFTU_II"/>
    <property type="match status" value="1"/>
</dbReference>
<dbReference type="InterPro" id="IPR041709">
    <property type="entry name" value="EF-Tu_GTP-bd"/>
</dbReference>
<evidence type="ECO:0000313" key="9">
    <source>
        <dbReference type="EMBL" id="PIP62101.1"/>
    </source>
</evidence>
<dbReference type="GO" id="GO:0000287">
    <property type="term" value="F:magnesium ion binding"/>
    <property type="evidence" value="ECO:0007669"/>
    <property type="project" value="UniProtKB-UniRule"/>
</dbReference>
<dbReference type="PROSITE" id="PS00301">
    <property type="entry name" value="G_TR_1"/>
    <property type="match status" value="1"/>
</dbReference>
<keyword evidence="5 7" id="KW-0342">GTP-binding</keyword>
<dbReference type="CDD" id="cd03707">
    <property type="entry name" value="EFTU_III"/>
    <property type="match status" value="1"/>
</dbReference>
<dbReference type="InterPro" id="IPR004541">
    <property type="entry name" value="Transl_elong_EFTu/EF1A_bac/org"/>
</dbReference>
<comment type="similarity">
    <text evidence="1 7">Belongs to the TRAFAC class translation factor GTPase superfamily. Classic translation factor GTPase family. EF-Tu/EF-1A subfamily.</text>
</comment>
<dbReference type="HAMAP" id="MF_00118_B">
    <property type="entry name" value="EF_Tu_B"/>
    <property type="match status" value="1"/>
</dbReference>
<dbReference type="InterPro" id="IPR009000">
    <property type="entry name" value="Transl_B-barrel_sf"/>
</dbReference>
<evidence type="ECO:0000256" key="6">
    <source>
        <dbReference type="ARBA" id="ARBA00029554"/>
    </source>
</evidence>
<dbReference type="AlphaFoldDB" id="A0A2H0BWV1"/>
<dbReference type="FunFam" id="2.40.30.10:FF:000001">
    <property type="entry name" value="Elongation factor Tu"/>
    <property type="match status" value="1"/>
</dbReference>
<protein>
    <recommendedName>
        <fullName evidence="6 7">Elongation factor Tu</fullName>
        <shortName evidence="7">EF-Tu</shortName>
        <ecNumber evidence="7">3.6.5.3</ecNumber>
    </recommendedName>
</protein>
<dbReference type="NCBIfam" id="TIGR00231">
    <property type="entry name" value="small_GTP"/>
    <property type="match status" value="1"/>
</dbReference>
<keyword evidence="4 7" id="KW-0648">Protein biosynthesis</keyword>
<keyword evidence="7" id="KW-0460">Magnesium</keyword>
<keyword evidence="3 7" id="KW-0251">Elongation factor</keyword>
<keyword evidence="7" id="KW-0378">Hydrolase</keyword>
<dbReference type="InterPro" id="IPR033720">
    <property type="entry name" value="EFTU_2"/>
</dbReference>
<dbReference type="PROSITE" id="PS51722">
    <property type="entry name" value="G_TR_2"/>
    <property type="match status" value="1"/>
</dbReference>